<dbReference type="SUPFAM" id="SSF53850">
    <property type="entry name" value="Periplasmic binding protein-like II"/>
    <property type="match status" value="1"/>
</dbReference>
<dbReference type="EMBL" id="VJZA01000003">
    <property type="protein sequence ID" value="TVT25282.1"/>
    <property type="molecule type" value="Genomic_DNA"/>
</dbReference>
<protein>
    <submittedName>
        <fullName evidence="3">Amino acid ABC transporter substrate-binding protein</fullName>
    </submittedName>
</protein>
<feature type="compositionally biased region" description="Basic and acidic residues" evidence="1">
    <location>
        <begin position="8"/>
        <end position="22"/>
    </location>
</feature>
<evidence type="ECO:0000256" key="1">
    <source>
        <dbReference type="SAM" id="MobiDB-lite"/>
    </source>
</evidence>
<organism evidence="3 4">
    <name type="scientific">Amycolatopsis acidiphila</name>
    <dbReference type="NCBI Taxonomy" id="715473"/>
    <lineage>
        <taxon>Bacteria</taxon>
        <taxon>Bacillati</taxon>
        <taxon>Actinomycetota</taxon>
        <taxon>Actinomycetes</taxon>
        <taxon>Pseudonocardiales</taxon>
        <taxon>Pseudonocardiaceae</taxon>
        <taxon>Amycolatopsis</taxon>
    </lineage>
</organism>
<dbReference type="AlphaFoldDB" id="A0A558ALY7"/>
<dbReference type="RefSeq" id="WP_144633228.1">
    <property type="nucleotide sequence ID" value="NZ_BNAX01000014.1"/>
</dbReference>
<gene>
    <name evidence="3" type="ORF">FNH06_03145</name>
</gene>
<feature type="compositionally biased region" description="Polar residues" evidence="1">
    <location>
        <begin position="129"/>
        <end position="138"/>
    </location>
</feature>
<comment type="caution">
    <text evidence="3">The sequence shown here is derived from an EMBL/GenBank/DDBJ whole genome shotgun (WGS) entry which is preliminary data.</text>
</comment>
<dbReference type="InterPro" id="IPR001638">
    <property type="entry name" value="Solute-binding_3/MltF_N"/>
</dbReference>
<evidence type="ECO:0000313" key="4">
    <source>
        <dbReference type="Proteomes" id="UP000318578"/>
    </source>
</evidence>
<evidence type="ECO:0000313" key="3">
    <source>
        <dbReference type="EMBL" id="TVT25282.1"/>
    </source>
</evidence>
<dbReference type="OrthoDB" id="8454826at2"/>
<evidence type="ECO:0000259" key="2">
    <source>
        <dbReference type="Pfam" id="PF00497"/>
    </source>
</evidence>
<reference evidence="3 4" key="1">
    <citation type="submission" date="2019-07" db="EMBL/GenBank/DDBJ databases">
        <title>New species of Amycolatopsis and Streptomyces.</title>
        <authorList>
            <person name="Duangmal K."/>
            <person name="Teo W.F.A."/>
            <person name="Lipun K."/>
        </authorList>
    </citation>
    <scope>NUCLEOTIDE SEQUENCE [LARGE SCALE GENOMIC DNA]</scope>
    <source>
        <strain evidence="3 4">JCM 30562</strain>
    </source>
</reference>
<feature type="region of interest" description="Disordered" evidence="1">
    <location>
        <begin position="115"/>
        <end position="138"/>
    </location>
</feature>
<feature type="region of interest" description="Disordered" evidence="1">
    <location>
        <begin position="1"/>
        <end position="39"/>
    </location>
</feature>
<accession>A0A558ALY7</accession>
<feature type="compositionally biased region" description="Basic and acidic residues" evidence="1">
    <location>
        <begin position="119"/>
        <end position="128"/>
    </location>
</feature>
<feature type="domain" description="Solute-binding protein family 3/N-terminal" evidence="2">
    <location>
        <begin position="40"/>
        <end position="113"/>
    </location>
</feature>
<keyword evidence="4" id="KW-1185">Reference proteome</keyword>
<sequence length="138" mass="14841">MSAPRWTALRDDSRHDDPRIGIEHNGPPREPLSGDPPQIVHKTTTVAAGLPGLDCGQYDMMAVGLVASDERKKSVAFTEPIFWGQNVIVVPPGSTHVGKIFEEHPGVLKVALTSAQDRPGAEAIDKNLTKSPTPTTRS</sequence>
<dbReference type="Pfam" id="PF00497">
    <property type="entry name" value="SBP_bac_3"/>
    <property type="match status" value="1"/>
</dbReference>
<dbReference type="Proteomes" id="UP000318578">
    <property type="component" value="Unassembled WGS sequence"/>
</dbReference>
<dbReference type="Gene3D" id="3.40.190.10">
    <property type="entry name" value="Periplasmic binding protein-like II"/>
    <property type="match status" value="2"/>
</dbReference>
<name>A0A558ALY7_9PSEU</name>
<proteinExistence type="predicted"/>